<evidence type="ECO:0000313" key="4">
    <source>
        <dbReference type="Proteomes" id="UP000256345"/>
    </source>
</evidence>
<name>A0AAC8QAD5_9BACT</name>
<evidence type="ECO:0000313" key="1">
    <source>
        <dbReference type="EMBL" id="AKJ03829.1"/>
    </source>
</evidence>
<dbReference type="EMBL" id="QUMU01000016">
    <property type="protein sequence ID" value="REG23608.1"/>
    <property type="molecule type" value="Genomic_DNA"/>
</dbReference>
<dbReference type="Proteomes" id="UP000256345">
    <property type="component" value="Unassembled WGS sequence"/>
</dbReference>
<evidence type="ECO:0000313" key="2">
    <source>
        <dbReference type="EMBL" id="REG23608.1"/>
    </source>
</evidence>
<reference evidence="1 3" key="1">
    <citation type="submission" date="2015-05" db="EMBL/GenBank/DDBJ databases">
        <title>Genome assembly of Archangium gephyra DSM 2261.</title>
        <authorList>
            <person name="Sharma G."/>
            <person name="Subramanian S."/>
        </authorList>
    </citation>
    <scope>NUCLEOTIDE SEQUENCE [LARGE SCALE GENOMIC DNA]</scope>
    <source>
        <strain evidence="1 3">DSM 2261</strain>
    </source>
</reference>
<dbReference type="Proteomes" id="UP000035579">
    <property type="component" value="Chromosome"/>
</dbReference>
<evidence type="ECO:0000313" key="3">
    <source>
        <dbReference type="Proteomes" id="UP000035579"/>
    </source>
</evidence>
<proteinExistence type="predicted"/>
<sequence>MIGGWSAANLGLFYRNQPLEGAFTPVAAVEASAWNRSQVASGLLVHPRLVLTVAHAVLFRAGAQLFAAAQVKVELGNVRAWADAVVIPSRFLEQAGFVATQDLAVLRMPMEVSGPLDPPLLADSARDGEAMLWGWTLVRPRTQVSIPVTVTTAEDGNLRYPAVNLPAFSGGPLLRSTGPGQPDELLGLHRAFHADTQQGEAIPFSSEDVLEAMHALGFDV</sequence>
<accession>A0AAC8QAD5</accession>
<organism evidence="1 3">
    <name type="scientific">Archangium gephyra</name>
    <dbReference type="NCBI Taxonomy" id="48"/>
    <lineage>
        <taxon>Bacteria</taxon>
        <taxon>Pseudomonadati</taxon>
        <taxon>Myxococcota</taxon>
        <taxon>Myxococcia</taxon>
        <taxon>Myxococcales</taxon>
        <taxon>Cystobacterineae</taxon>
        <taxon>Archangiaceae</taxon>
        <taxon>Archangium</taxon>
    </lineage>
</organism>
<dbReference type="AlphaFoldDB" id="A0AAC8QAD5"/>
<dbReference type="RefSeq" id="WP_047857787.1">
    <property type="nucleotide sequence ID" value="NZ_CP011509.1"/>
</dbReference>
<keyword evidence="4" id="KW-1185">Reference proteome</keyword>
<dbReference type="EMBL" id="CP011509">
    <property type="protein sequence ID" value="AKJ03829.1"/>
    <property type="molecule type" value="Genomic_DNA"/>
</dbReference>
<dbReference type="InterPro" id="IPR009003">
    <property type="entry name" value="Peptidase_S1_PA"/>
</dbReference>
<reference evidence="2 4" key="2">
    <citation type="submission" date="2018-08" db="EMBL/GenBank/DDBJ databases">
        <title>Genomic Encyclopedia of Archaeal and Bacterial Type Strains, Phase II (KMG-II): from individual species to whole genera.</title>
        <authorList>
            <person name="Goeker M."/>
        </authorList>
    </citation>
    <scope>NUCLEOTIDE SEQUENCE [LARGE SCALE GENOMIC DNA]</scope>
    <source>
        <strain evidence="2 4">DSM 2261</strain>
    </source>
</reference>
<gene>
    <name evidence="1" type="ORF">AA314_05455</name>
    <name evidence="2" type="ORF">ATI61_11678</name>
</gene>
<dbReference type="KEGG" id="age:AA314_05455"/>
<dbReference type="SUPFAM" id="SSF50494">
    <property type="entry name" value="Trypsin-like serine proteases"/>
    <property type="match status" value="1"/>
</dbReference>
<protein>
    <submittedName>
        <fullName evidence="2">Trypsin-like peptidase</fullName>
    </submittedName>
</protein>